<evidence type="ECO:0000313" key="16">
    <source>
        <dbReference type="EMBL" id="CED92237.1"/>
    </source>
</evidence>
<organism evidence="16">
    <name type="scientific">Actinomyces succiniciruminis</name>
    <dbReference type="NCBI Taxonomy" id="1522002"/>
    <lineage>
        <taxon>Bacteria</taxon>
        <taxon>Bacillati</taxon>
        <taxon>Actinomycetota</taxon>
        <taxon>Actinomycetes</taxon>
        <taxon>Actinomycetales</taxon>
        <taxon>Actinomycetaceae</taxon>
        <taxon>Actinomyces</taxon>
    </lineage>
</organism>
<keyword evidence="13" id="KW-0325">Glycoprotein</keyword>
<dbReference type="InterPro" id="IPR044516">
    <property type="entry name" value="UXS-like"/>
</dbReference>
<dbReference type="GO" id="GO:0048040">
    <property type="term" value="F:UDP-glucuronate decarboxylase activity"/>
    <property type="evidence" value="ECO:0007669"/>
    <property type="project" value="UniProtKB-EC"/>
</dbReference>
<keyword evidence="7" id="KW-0210">Decarboxylase</keyword>
<dbReference type="SUPFAM" id="SSF51735">
    <property type="entry name" value="NAD(P)-binding Rossmann-fold domains"/>
    <property type="match status" value="1"/>
</dbReference>
<dbReference type="GO" id="GO:0042732">
    <property type="term" value="P:D-xylose metabolic process"/>
    <property type="evidence" value="ECO:0007669"/>
    <property type="project" value="InterPro"/>
</dbReference>
<dbReference type="FunFam" id="3.40.50.720:FF:000065">
    <property type="entry name" value="UDP-glucuronic acid decarboxylase 1"/>
    <property type="match status" value="1"/>
</dbReference>
<reference evidence="16" key="1">
    <citation type="submission" date="2014-07" db="EMBL/GenBank/DDBJ databases">
        <authorList>
            <person name="Zhang J.E."/>
            <person name="Yang H."/>
            <person name="Guo J."/>
            <person name="Deng Z."/>
            <person name="Luo H."/>
            <person name="Luo M."/>
            <person name="Zhao B."/>
        </authorList>
    </citation>
    <scope>NUCLEOTIDE SEQUENCE</scope>
    <source>
        <strain evidence="16">AM4</strain>
    </source>
</reference>
<dbReference type="Pfam" id="PF16363">
    <property type="entry name" value="GDP_Man_Dehyd"/>
    <property type="match status" value="1"/>
</dbReference>
<dbReference type="PANTHER" id="PTHR43078:SF6">
    <property type="entry name" value="UDP-GLUCURONIC ACID DECARBOXYLASE 1"/>
    <property type="match status" value="1"/>
</dbReference>
<evidence type="ECO:0000256" key="7">
    <source>
        <dbReference type="ARBA" id="ARBA00022793"/>
    </source>
</evidence>
<comment type="cofactor">
    <cofactor evidence="1">
        <name>NAD(+)</name>
        <dbReference type="ChEBI" id="CHEBI:57540"/>
    </cofactor>
</comment>
<accession>A0A1L7RDX6</accession>
<evidence type="ECO:0000256" key="2">
    <source>
        <dbReference type="ARBA" id="ARBA00004447"/>
    </source>
</evidence>
<comment type="pathway">
    <text evidence="3">Nucleotide-sugar biosynthesis; UDP-alpha-D-xylose biosynthesis; UDP-alpha-D-xylose from UDP-alpha-D-glucuronate: step 1/1.</text>
</comment>
<evidence type="ECO:0000256" key="12">
    <source>
        <dbReference type="ARBA" id="ARBA00023136"/>
    </source>
</evidence>
<evidence type="ECO:0000256" key="14">
    <source>
        <dbReference type="ARBA" id="ARBA00023239"/>
    </source>
</evidence>
<keyword evidence="6" id="KW-0812">Transmembrane</keyword>
<keyword evidence="12" id="KW-0472">Membrane</keyword>
<proteinExistence type="inferred from homology"/>
<comment type="similarity">
    <text evidence="4">Belongs to the NAD(P)-dependent epimerase/dehydratase family. UDP-glucuronic acid decarboxylase subfamily.</text>
</comment>
<dbReference type="AlphaFoldDB" id="A0A1L7RDX6"/>
<keyword evidence="14" id="KW-0456">Lyase</keyword>
<dbReference type="PANTHER" id="PTHR43078">
    <property type="entry name" value="UDP-GLUCURONIC ACID DECARBOXYLASE-RELATED"/>
    <property type="match status" value="1"/>
</dbReference>
<keyword evidence="11" id="KW-0333">Golgi apparatus</keyword>
<feature type="domain" description="NAD(P)-binding" evidence="15">
    <location>
        <begin position="7"/>
        <end position="310"/>
    </location>
</feature>
<dbReference type="InterPro" id="IPR016040">
    <property type="entry name" value="NAD(P)-bd_dom"/>
</dbReference>
<sequence>MGMKHALVTGGAGFIGFHLSRRLLMQGWRVTCVDDLSTGSVDNAQTLVSRYPNNYVWHNADIREDLCWLEERYEVVYNLASPASPMRYVDCPIKTIESNVVGVANVLEIAQRDSAILVQASTSEVYGDPTEHPQSERYWGNVNPVGQRSCYDEGKRAAEAMVSAYRHERGVEGRVVRIFNTYGPRMRLDDGRVVCSFIRNALDGVPLRIHGNGGQTRSFCYVDDTVRALVLAGDPVIDWPEVVNVGNPHEISIRRLAAEVLRLVGGAPDSVEYEPAPIADDPRRRCPDIRLAKEVLGWMPKVGLREGLVETLEYYMSCADVNWRKDANELE</sequence>
<evidence type="ECO:0000256" key="1">
    <source>
        <dbReference type="ARBA" id="ARBA00001911"/>
    </source>
</evidence>
<dbReference type="GO" id="GO:0033320">
    <property type="term" value="P:UDP-D-xylose biosynthetic process"/>
    <property type="evidence" value="ECO:0007669"/>
    <property type="project" value="UniProtKB-UniPathway"/>
</dbReference>
<evidence type="ECO:0000259" key="15">
    <source>
        <dbReference type="Pfam" id="PF16363"/>
    </source>
</evidence>
<dbReference type="Gene3D" id="3.40.50.720">
    <property type="entry name" value="NAD(P)-binding Rossmann-like Domain"/>
    <property type="match status" value="1"/>
</dbReference>
<evidence type="ECO:0000256" key="5">
    <source>
        <dbReference type="ARBA" id="ARBA00012290"/>
    </source>
</evidence>
<evidence type="ECO:0000256" key="11">
    <source>
        <dbReference type="ARBA" id="ARBA00023034"/>
    </source>
</evidence>
<evidence type="ECO:0000256" key="8">
    <source>
        <dbReference type="ARBA" id="ARBA00022968"/>
    </source>
</evidence>
<keyword evidence="8" id="KW-0735">Signal-anchor</keyword>
<evidence type="ECO:0000256" key="9">
    <source>
        <dbReference type="ARBA" id="ARBA00022989"/>
    </source>
</evidence>
<dbReference type="RefSeq" id="WP_210581566.1">
    <property type="nucleotide sequence ID" value="NZ_LK995535.1"/>
</dbReference>
<evidence type="ECO:0000256" key="13">
    <source>
        <dbReference type="ARBA" id="ARBA00023180"/>
    </source>
</evidence>
<dbReference type="InterPro" id="IPR036291">
    <property type="entry name" value="NAD(P)-bd_dom_sf"/>
</dbReference>
<dbReference type="EC" id="4.1.1.35" evidence="5"/>
<evidence type="ECO:0000256" key="3">
    <source>
        <dbReference type="ARBA" id="ARBA00005100"/>
    </source>
</evidence>
<keyword evidence="9" id="KW-1133">Transmembrane helix</keyword>
<dbReference type="GO" id="GO:0070403">
    <property type="term" value="F:NAD+ binding"/>
    <property type="evidence" value="ECO:0007669"/>
    <property type="project" value="InterPro"/>
</dbReference>
<dbReference type="GO" id="GO:0005737">
    <property type="term" value="C:cytoplasm"/>
    <property type="evidence" value="ECO:0007669"/>
    <property type="project" value="TreeGrafter"/>
</dbReference>
<comment type="subcellular location">
    <subcellularLocation>
        <location evidence="2">Golgi apparatus</location>
        <location evidence="2">Golgi stack membrane</location>
        <topology evidence="2">Single-pass type II membrane protein</topology>
    </subcellularLocation>
</comment>
<name>A0A1L7RDX6_9ACTO</name>
<evidence type="ECO:0000256" key="6">
    <source>
        <dbReference type="ARBA" id="ARBA00022692"/>
    </source>
</evidence>
<evidence type="ECO:0000256" key="10">
    <source>
        <dbReference type="ARBA" id="ARBA00023027"/>
    </source>
</evidence>
<evidence type="ECO:0000256" key="4">
    <source>
        <dbReference type="ARBA" id="ARBA00007505"/>
    </source>
</evidence>
<protein>
    <recommendedName>
        <fullName evidence="5">UDP-glucuronate decarboxylase</fullName>
        <ecNumber evidence="5">4.1.1.35</ecNumber>
    </recommendedName>
</protein>
<gene>
    <name evidence="16" type="ORF">AAM4_2405</name>
</gene>
<dbReference type="EMBL" id="LK995535">
    <property type="protein sequence ID" value="CED92237.1"/>
    <property type="molecule type" value="Genomic_DNA"/>
</dbReference>
<keyword evidence="10" id="KW-0520">NAD</keyword>
<dbReference type="UniPathway" id="UPA00796">
    <property type="reaction ID" value="UER00771"/>
</dbReference>